<organism evidence="2 3">
    <name type="scientific">Mesorhabditis spiculigera</name>
    <dbReference type="NCBI Taxonomy" id="96644"/>
    <lineage>
        <taxon>Eukaryota</taxon>
        <taxon>Metazoa</taxon>
        <taxon>Ecdysozoa</taxon>
        <taxon>Nematoda</taxon>
        <taxon>Chromadorea</taxon>
        <taxon>Rhabditida</taxon>
        <taxon>Rhabditina</taxon>
        <taxon>Rhabditomorpha</taxon>
        <taxon>Rhabditoidea</taxon>
        <taxon>Rhabditidae</taxon>
        <taxon>Mesorhabditinae</taxon>
        <taxon>Mesorhabditis</taxon>
    </lineage>
</organism>
<protein>
    <recommendedName>
        <fullName evidence="4">Gametocyte-specific factor 1</fullName>
    </recommendedName>
</protein>
<comment type="caution">
    <text evidence="2">The sequence shown here is derived from an EMBL/GenBank/DDBJ whole genome shotgun (WGS) entry which is preliminary data.</text>
</comment>
<evidence type="ECO:0008006" key="4">
    <source>
        <dbReference type="Google" id="ProtNLM"/>
    </source>
</evidence>
<feature type="compositionally biased region" description="Acidic residues" evidence="1">
    <location>
        <begin position="163"/>
        <end position="172"/>
    </location>
</feature>
<dbReference type="EMBL" id="CATQJA010002644">
    <property type="protein sequence ID" value="CAJ0576607.1"/>
    <property type="molecule type" value="Genomic_DNA"/>
</dbReference>
<evidence type="ECO:0000256" key="1">
    <source>
        <dbReference type="SAM" id="MobiDB-lite"/>
    </source>
</evidence>
<reference evidence="2" key="1">
    <citation type="submission" date="2023-06" db="EMBL/GenBank/DDBJ databases">
        <authorList>
            <person name="Delattre M."/>
        </authorList>
    </citation>
    <scope>NUCLEOTIDE SEQUENCE</scope>
    <source>
        <strain evidence="2">AF72</strain>
    </source>
</reference>
<name>A0AA36CYE5_9BILA</name>
<sequence length="199" mass="22934">MNSGVTLLGPEDSLFLGNASEMRQGNYEGTQQDSNRSEQHSDLLDRLVCPYDEMHLDIDRIDFEDHLSRCRGEYMRMFPHCPILQCTYNADHWVPDREYPFHRLHCPNSEEYFGMMSSKGGPTTPWIAEPKKEDREGCHTMTLALADFEATEYVIRMGAVEPVAEDSDDSEELICQSQPVPKEESPYEFVEIHSDDDFD</sequence>
<feature type="region of interest" description="Disordered" evidence="1">
    <location>
        <begin position="162"/>
        <end position="199"/>
    </location>
</feature>
<accession>A0AA36CYE5</accession>
<keyword evidence="3" id="KW-1185">Reference proteome</keyword>
<dbReference type="AlphaFoldDB" id="A0AA36CYE5"/>
<gene>
    <name evidence="2" type="ORF">MSPICULIGERA_LOCUS14897</name>
</gene>
<dbReference type="Proteomes" id="UP001177023">
    <property type="component" value="Unassembled WGS sequence"/>
</dbReference>
<evidence type="ECO:0000313" key="3">
    <source>
        <dbReference type="Proteomes" id="UP001177023"/>
    </source>
</evidence>
<proteinExistence type="predicted"/>
<feature type="compositionally biased region" description="Basic and acidic residues" evidence="1">
    <location>
        <begin position="181"/>
        <end position="199"/>
    </location>
</feature>
<feature type="non-terminal residue" evidence="2">
    <location>
        <position position="1"/>
    </location>
</feature>
<evidence type="ECO:0000313" key="2">
    <source>
        <dbReference type="EMBL" id="CAJ0576607.1"/>
    </source>
</evidence>